<comment type="similarity">
    <text evidence="1">Belongs to the DprA/Smf family.</text>
</comment>
<dbReference type="Gene3D" id="3.40.50.450">
    <property type="match status" value="1"/>
</dbReference>
<evidence type="ECO:0000313" key="4">
    <source>
        <dbReference type="EMBL" id="TKR30431.1"/>
    </source>
</evidence>
<comment type="caution">
    <text evidence="4">The sequence shown here is derived from an EMBL/GenBank/DDBJ whole genome shotgun (WGS) entry which is preliminary data.</text>
</comment>
<dbReference type="InterPro" id="IPR036388">
    <property type="entry name" value="WH-like_DNA-bd_sf"/>
</dbReference>
<name>A0A4U5JPE6_9GAMM</name>
<dbReference type="GO" id="GO:0009294">
    <property type="term" value="P:DNA-mediated transformation"/>
    <property type="evidence" value="ECO:0007669"/>
    <property type="project" value="InterPro"/>
</dbReference>
<dbReference type="SUPFAM" id="SSF102405">
    <property type="entry name" value="MCP/YpsA-like"/>
    <property type="match status" value="1"/>
</dbReference>
<keyword evidence="5" id="KW-1185">Reference proteome</keyword>
<dbReference type="PANTHER" id="PTHR43022">
    <property type="entry name" value="PROTEIN SMF"/>
    <property type="match status" value="1"/>
</dbReference>
<dbReference type="Gene3D" id="1.10.10.10">
    <property type="entry name" value="Winged helix-like DNA-binding domain superfamily/Winged helix DNA-binding domain"/>
    <property type="match status" value="1"/>
</dbReference>
<dbReference type="RefSeq" id="WP_137266861.1">
    <property type="nucleotide sequence ID" value="NZ_SZUA01000002.1"/>
</dbReference>
<evidence type="ECO:0000259" key="2">
    <source>
        <dbReference type="Pfam" id="PF02481"/>
    </source>
</evidence>
<dbReference type="NCBIfam" id="TIGR00732">
    <property type="entry name" value="dprA"/>
    <property type="match status" value="1"/>
</dbReference>
<dbReference type="InterPro" id="IPR057666">
    <property type="entry name" value="DrpA_SLOG"/>
</dbReference>
<dbReference type="OrthoDB" id="9785707at2"/>
<proteinExistence type="inferred from homology"/>
<reference evidence="4 5" key="1">
    <citation type="submission" date="2019-04" db="EMBL/GenBank/DDBJ databases">
        <title>Reference strain of H23.</title>
        <authorList>
            <person name="Luo X."/>
        </authorList>
    </citation>
    <scope>NUCLEOTIDE SEQUENCE [LARGE SCALE GENOMIC DNA]</scope>
    <source>
        <strain evidence="4 5">H23</strain>
    </source>
</reference>
<dbReference type="PANTHER" id="PTHR43022:SF1">
    <property type="entry name" value="PROTEIN SMF"/>
    <property type="match status" value="1"/>
</dbReference>
<gene>
    <name evidence="4" type="primary">dprA</name>
    <name evidence="4" type="ORF">FCE95_09910</name>
</gene>
<feature type="domain" description="Smf/DprA SLOG" evidence="2">
    <location>
        <begin position="78"/>
        <end position="286"/>
    </location>
</feature>
<accession>A0A4U5JPE6</accession>
<dbReference type="Pfam" id="PF02481">
    <property type="entry name" value="DNA_processg_A"/>
    <property type="match status" value="1"/>
</dbReference>
<dbReference type="AlphaFoldDB" id="A0A4U5JPE6"/>
<dbReference type="Proteomes" id="UP000308707">
    <property type="component" value="Unassembled WGS sequence"/>
</dbReference>
<organism evidence="4 5">
    <name type="scientific">Luteimonas gilva</name>
    <dbReference type="NCBI Taxonomy" id="2572684"/>
    <lineage>
        <taxon>Bacteria</taxon>
        <taxon>Pseudomonadati</taxon>
        <taxon>Pseudomonadota</taxon>
        <taxon>Gammaproteobacteria</taxon>
        <taxon>Lysobacterales</taxon>
        <taxon>Lysobacteraceae</taxon>
        <taxon>Luteimonas</taxon>
    </lineage>
</organism>
<evidence type="ECO:0000259" key="3">
    <source>
        <dbReference type="Pfam" id="PF17782"/>
    </source>
</evidence>
<sequence length="393" mass="40843">MADDDLDALLKLQALPGAVAPRRRLLDRLGAPAAALAAGPRAWREAGLDETQTVALAQCADETLAAARAWLAQPGHHLLGWHDPAYPPQLRRLSSPPLALFVDGDPALLWHPSVAIVGSRAPSPGGRDNARRFARDLADAGFSVLSGLAAGIDTAAHEGALAAPSGLTVAVLGTGPDVAYPRENAALRDRIAARGAVVSEHLPGTQARPSHFPSRNRILAGLSLGTLVVEAALRSGALITAKQAADAGREVFAVPGSIHNALARGCHQLIRDGAALAETADEVIAAVLPVAASLATTLRNRLEGPISTSVEAATATLSPALLDDPDYHKLWTALGHDPTGMDRLIERTGLTAAELSSMLLVMELEGLVSNRHGRYTRKTLSPNAPETGAGRGK</sequence>
<evidence type="ECO:0000256" key="1">
    <source>
        <dbReference type="ARBA" id="ARBA00006525"/>
    </source>
</evidence>
<dbReference type="InterPro" id="IPR041614">
    <property type="entry name" value="DprA_WH"/>
</dbReference>
<feature type="domain" description="DprA winged helix" evidence="3">
    <location>
        <begin position="322"/>
        <end position="373"/>
    </location>
</feature>
<dbReference type="InterPro" id="IPR003488">
    <property type="entry name" value="DprA"/>
</dbReference>
<dbReference type="EMBL" id="SZUA01000002">
    <property type="protein sequence ID" value="TKR30431.1"/>
    <property type="molecule type" value="Genomic_DNA"/>
</dbReference>
<dbReference type="Pfam" id="PF17782">
    <property type="entry name" value="WHD_DprA"/>
    <property type="match status" value="1"/>
</dbReference>
<evidence type="ECO:0000313" key="5">
    <source>
        <dbReference type="Proteomes" id="UP000308707"/>
    </source>
</evidence>
<protein>
    <submittedName>
        <fullName evidence="4">DNA-protecting protein DprA</fullName>
    </submittedName>
</protein>